<comment type="similarity">
    <text evidence="2 7 8">In the C-terminal section; belongs to the NAD synthetase family.</text>
</comment>
<evidence type="ECO:0000256" key="6">
    <source>
        <dbReference type="ARBA" id="ARBA00023027"/>
    </source>
</evidence>
<dbReference type="EC" id="6.3.5.1" evidence="7 8"/>
<dbReference type="InterPro" id="IPR014445">
    <property type="entry name" value="Gln-dep_NAD_synthase"/>
</dbReference>
<dbReference type="FunFam" id="3.40.50.620:FF:000106">
    <property type="entry name" value="Glutamine-dependent NAD(+) synthetase"/>
    <property type="match status" value="1"/>
</dbReference>
<dbReference type="SUPFAM" id="SSF56317">
    <property type="entry name" value="Carbon-nitrogen hydrolase"/>
    <property type="match status" value="1"/>
</dbReference>
<comment type="caution">
    <text evidence="7">Lacks conserved residue(s) required for the propagation of feature annotation.</text>
</comment>
<dbReference type="GO" id="GO:0005524">
    <property type="term" value="F:ATP binding"/>
    <property type="evidence" value="ECO:0007669"/>
    <property type="project" value="UniProtKB-UniRule"/>
</dbReference>
<dbReference type="AlphaFoldDB" id="A0A239HVQ2"/>
<feature type="binding site" evidence="7">
    <location>
        <position position="407"/>
    </location>
    <ligand>
        <name>deamido-NAD(+)</name>
        <dbReference type="ChEBI" id="CHEBI:58437"/>
        <note>ligand shared between two neighboring subunits</note>
    </ligand>
</feature>
<dbReference type="CDD" id="cd00553">
    <property type="entry name" value="NAD_synthase"/>
    <property type="match status" value="1"/>
</dbReference>
<dbReference type="GO" id="GO:0008795">
    <property type="term" value="F:NAD+ synthase activity"/>
    <property type="evidence" value="ECO:0007669"/>
    <property type="project" value="UniProtKB-UniRule"/>
</dbReference>
<gene>
    <name evidence="7" type="primary">nadE</name>
    <name evidence="11" type="ORF">SAMN06295955_106150</name>
</gene>
<evidence type="ECO:0000256" key="7">
    <source>
        <dbReference type="HAMAP-Rule" id="MF_02090"/>
    </source>
</evidence>
<dbReference type="GO" id="GO:0005737">
    <property type="term" value="C:cytoplasm"/>
    <property type="evidence" value="ECO:0007669"/>
    <property type="project" value="InterPro"/>
</dbReference>
<evidence type="ECO:0000256" key="5">
    <source>
        <dbReference type="ARBA" id="ARBA00022840"/>
    </source>
</evidence>
<feature type="binding site" evidence="7">
    <location>
        <position position="178"/>
    </location>
    <ligand>
        <name>L-glutamine</name>
        <dbReference type="ChEBI" id="CHEBI:58359"/>
    </ligand>
</feature>
<keyword evidence="6 7" id="KW-0520">NAD</keyword>
<feature type="binding site" evidence="7">
    <location>
        <position position="184"/>
    </location>
    <ligand>
        <name>L-glutamine</name>
        <dbReference type="ChEBI" id="CHEBI:58359"/>
    </ligand>
</feature>
<dbReference type="GO" id="GO:0009435">
    <property type="term" value="P:NAD+ biosynthetic process"/>
    <property type="evidence" value="ECO:0007669"/>
    <property type="project" value="UniProtKB-UniRule"/>
</dbReference>
<dbReference type="EMBL" id="FZPA01000006">
    <property type="protein sequence ID" value="SNS85395.1"/>
    <property type="molecule type" value="Genomic_DNA"/>
</dbReference>
<reference evidence="11 12" key="1">
    <citation type="submission" date="2017-06" db="EMBL/GenBank/DDBJ databases">
        <authorList>
            <person name="Kim H.J."/>
            <person name="Triplett B.A."/>
        </authorList>
    </citation>
    <scope>NUCLEOTIDE SEQUENCE [LARGE SCALE GENOMIC DNA]</scope>
    <source>
        <strain evidence="11 12">DS15</strain>
    </source>
</reference>
<feature type="active site" description="Nucleophile; for glutaminase activity" evidence="7">
    <location>
        <position position="152"/>
    </location>
</feature>
<dbReference type="Pfam" id="PF02540">
    <property type="entry name" value="NAD_synthase"/>
    <property type="match status" value="1"/>
</dbReference>
<comment type="catalytic activity">
    <reaction evidence="7 8">
        <text>deamido-NAD(+) + L-glutamine + ATP + H2O = L-glutamate + AMP + diphosphate + NAD(+) + H(+)</text>
        <dbReference type="Rhea" id="RHEA:24384"/>
        <dbReference type="ChEBI" id="CHEBI:15377"/>
        <dbReference type="ChEBI" id="CHEBI:15378"/>
        <dbReference type="ChEBI" id="CHEBI:29985"/>
        <dbReference type="ChEBI" id="CHEBI:30616"/>
        <dbReference type="ChEBI" id="CHEBI:33019"/>
        <dbReference type="ChEBI" id="CHEBI:57540"/>
        <dbReference type="ChEBI" id="CHEBI:58359"/>
        <dbReference type="ChEBI" id="CHEBI:58437"/>
        <dbReference type="ChEBI" id="CHEBI:456215"/>
        <dbReference type="EC" id="6.3.5.1"/>
    </reaction>
</comment>
<feature type="binding site" evidence="7">
    <location>
        <position position="402"/>
    </location>
    <ligand>
        <name>ATP</name>
        <dbReference type="ChEBI" id="CHEBI:30616"/>
    </ligand>
</feature>
<dbReference type="Pfam" id="PF00795">
    <property type="entry name" value="CN_hydrolase"/>
    <property type="match status" value="1"/>
</dbReference>
<keyword evidence="4 7" id="KW-0547">Nucleotide-binding</keyword>
<dbReference type="InterPro" id="IPR022310">
    <property type="entry name" value="NAD/GMP_synthase"/>
</dbReference>
<dbReference type="UniPathway" id="UPA00253">
    <property type="reaction ID" value="UER00334"/>
</dbReference>
<feature type="binding site" evidence="7">
    <location>
        <position position="378"/>
    </location>
    <ligand>
        <name>deamido-NAD(+)</name>
        <dbReference type="ChEBI" id="CHEBI:58437"/>
        <note>ligand shared between two neighboring subunits</note>
    </ligand>
</feature>
<dbReference type="PIRSF" id="PIRSF006630">
    <property type="entry name" value="NADS_GAT"/>
    <property type="match status" value="1"/>
</dbReference>
<feature type="binding site" evidence="7">
    <location>
        <position position="122"/>
    </location>
    <ligand>
        <name>L-glutamine</name>
        <dbReference type="ChEBI" id="CHEBI:58359"/>
    </ligand>
</feature>
<dbReference type="SUPFAM" id="SSF52402">
    <property type="entry name" value="Adenine nucleotide alpha hydrolases-like"/>
    <property type="match status" value="1"/>
</dbReference>
<evidence type="ECO:0000313" key="11">
    <source>
        <dbReference type="EMBL" id="SNS85395.1"/>
    </source>
</evidence>
<dbReference type="CDD" id="cd07570">
    <property type="entry name" value="GAT_Gln-NAD-synth"/>
    <property type="match status" value="1"/>
</dbReference>
<comment type="pathway">
    <text evidence="1 7 8">Cofactor biosynthesis; NAD(+) biosynthesis; NAD(+) from deamido-NAD(+) (L-Gln route): step 1/1.</text>
</comment>
<evidence type="ECO:0000313" key="12">
    <source>
        <dbReference type="Proteomes" id="UP000198339"/>
    </source>
</evidence>
<dbReference type="Gene3D" id="3.60.110.10">
    <property type="entry name" value="Carbon-nitrogen hydrolase"/>
    <property type="match status" value="1"/>
</dbReference>
<feature type="active site" description="For glutaminase activity" evidence="7">
    <location>
        <position position="116"/>
    </location>
</feature>
<evidence type="ECO:0000256" key="1">
    <source>
        <dbReference type="ARBA" id="ARBA00005188"/>
    </source>
</evidence>
<sequence>MTNAPATLTIVLSQMTQAVGDLAANAAAMRAVRARHGQADLILYPELQLIGYPPEDLVLKPALATRAAAMLAELAADTADGGPAMLVGSVERDPEGKLYNIVALLDRGQVVAVRRKHELPNYGTFDEKRVFAPGPLPDIVEWRGVKLGLPICEDGWLPAVCRHLAGQGAELLISVNGSPYEIDKDDRRLSQVFGMRVAENRLPLAFLNRVGGQDELVFDGCSFVLGADGATMHRLVDWEEEERVTHWTRGADGRWSCAPGAIAEWDAHPADIYHAMVVALRDYVERNGFPGVVLGLSGGIDSAICAAIAADALGPDKVWCVMLPSRFTSRESLDDAKGCAEMIGCRLDTIPIVPAVEAFDTMLSDSFADKDVDITEENIQSRIRGVTLMALSNKFGPMLLTTGNKSEMSVGYATIYGDMAGGYNPLKDAYKTTVFAIAKWRNAHAPRLSRNPVFPVMPGRIITKPPSAELRPDQKDEDSLPPYEDLDRMLHMLVEEEASVDDVAQRYGFDRDAVARIERLLAIAEYKRRQAPPGVKLSTRNFGRDRRYPITHGFRTG</sequence>
<evidence type="ECO:0000259" key="10">
    <source>
        <dbReference type="PROSITE" id="PS50263"/>
    </source>
</evidence>
<evidence type="ECO:0000256" key="3">
    <source>
        <dbReference type="ARBA" id="ARBA00022598"/>
    </source>
</evidence>
<dbReference type="Proteomes" id="UP000198339">
    <property type="component" value="Unassembled WGS sequence"/>
</dbReference>
<dbReference type="InterPro" id="IPR014729">
    <property type="entry name" value="Rossmann-like_a/b/a_fold"/>
</dbReference>
<dbReference type="PANTHER" id="PTHR23090">
    <property type="entry name" value="NH 3 /GLUTAMINE-DEPENDENT NAD + SYNTHETASE"/>
    <property type="match status" value="1"/>
</dbReference>
<dbReference type="PANTHER" id="PTHR23090:SF9">
    <property type="entry name" value="GLUTAMINE-DEPENDENT NAD(+) SYNTHETASE"/>
    <property type="match status" value="1"/>
</dbReference>
<dbReference type="GO" id="GO:0003952">
    <property type="term" value="F:NAD+ synthase (glutamine-hydrolyzing) activity"/>
    <property type="evidence" value="ECO:0007669"/>
    <property type="project" value="UniProtKB-UniRule"/>
</dbReference>
<feature type="binding site" evidence="7">
    <location>
        <position position="527"/>
    </location>
    <ligand>
        <name>deamido-NAD(+)</name>
        <dbReference type="ChEBI" id="CHEBI:58437"/>
        <note>ligand shared between two neighboring subunits</note>
    </ligand>
</feature>
<protein>
    <recommendedName>
        <fullName evidence="7 8">Glutamine-dependent NAD(+) synthetase</fullName>
        <ecNumber evidence="7 8">6.3.5.1</ecNumber>
    </recommendedName>
    <alternativeName>
        <fullName evidence="7 8">NAD(+) synthase [glutamine-hydrolyzing]</fullName>
    </alternativeName>
</protein>
<dbReference type="InterPro" id="IPR036526">
    <property type="entry name" value="C-N_Hydrolase_sf"/>
</dbReference>
<dbReference type="NCBIfam" id="TIGR00552">
    <property type="entry name" value="nadE"/>
    <property type="match status" value="1"/>
</dbReference>
<dbReference type="OrthoDB" id="9760188at2"/>
<comment type="similarity">
    <text evidence="9">Belongs to the NAD synthetase family.</text>
</comment>
<name>A0A239HVQ2_9SPHN</name>
<evidence type="ECO:0000256" key="2">
    <source>
        <dbReference type="ARBA" id="ARBA00007145"/>
    </source>
</evidence>
<evidence type="ECO:0000256" key="9">
    <source>
        <dbReference type="RuleBase" id="RU003811"/>
    </source>
</evidence>
<dbReference type="InterPro" id="IPR003694">
    <property type="entry name" value="NAD_synthase"/>
</dbReference>
<dbReference type="HAMAP" id="MF_02090">
    <property type="entry name" value="NadE_glutamine_dep"/>
    <property type="match status" value="1"/>
</dbReference>
<organism evidence="11 12">
    <name type="scientific">Sphingopyxis indica</name>
    <dbReference type="NCBI Taxonomy" id="436663"/>
    <lineage>
        <taxon>Bacteria</taxon>
        <taxon>Pseudomonadati</taxon>
        <taxon>Pseudomonadota</taxon>
        <taxon>Alphaproteobacteria</taxon>
        <taxon>Sphingomonadales</taxon>
        <taxon>Sphingomonadaceae</taxon>
        <taxon>Sphingopyxis</taxon>
    </lineage>
</organism>
<feature type="domain" description="CN hydrolase" evidence="10">
    <location>
        <begin position="6"/>
        <end position="250"/>
    </location>
</feature>
<proteinExistence type="inferred from homology"/>
<dbReference type="NCBIfam" id="NF010588">
    <property type="entry name" value="PRK13981.1"/>
    <property type="match status" value="1"/>
</dbReference>
<dbReference type="Gene3D" id="3.40.50.620">
    <property type="entry name" value="HUPs"/>
    <property type="match status" value="1"/>
</dbReference>
<comment type="function">
    <text evidence="7">Catalyzes the ATP-dependent amidation of deamido-NAD to form NAD. Uses L-glutamine as a nitrogen source.</text>
</comment>
<keyword evidence="3 7" id="KW-0436">Ligase</keyword>
<dbReference type="RefSeq" id="WP_089215866.1">
    <property type="nucleotide sequence ID" value="NZ_FZPA01000006.1"/>
</dbReference>
<keyword evidence="12" id="KW-1185">Reference proteome</keyword>
<feature type="binding site" evidence="7">
    <location>
        <begin position="295"/>
        <end position="302"/>
    </location>
    <ligand>
        <name>ATP</name>
        <dbReference type="ChEBI" id="CHEBI:30616"/>
    </ligand>
</feature>
<dbReference type="PROSITE" id="PS50263">
    <property type="entry name" value="CN_HYDROLASE"/>
    <property type="match status" value="1"/>
</dbReference>
<dbReference type="GO" id="GO:0004359">
    <property type="term" value="F:glutaminase activity"/>
    <property type="evidence" value="ECO:0007669"/>
    <property type="project" value="InterPro"/>
</dbReference>
<evidence type="ECO:0000256" key="8">
    <source>
        <dbReference type="PIRNR" id="PIRNR006630"/>
    </source>
</evidence>
<feature type="active site" description="Proton acceptor; for glutaminase activity" evidence="7">
    <location>
        <position position="46"/>
    </location>
</feature>
<accession>A0A239HVQ2</accession>
<keyword evidence="5 7" id="KW-0067">ATP-binding</keyword>
<dbReference type="InterPro" id="IPR003010">
    <property type="entry name" value="C-N_Hydrolase"/>
</dbReference>
<evidence type="ECO:0000256" key="4">
    <source>
        <dbReference type="ARBA" id="ARBA00022741"/>
    </source>
</evidence>